<proteinExistence type="inferred from homology"/>
<comment type="similarity">
    <text evidence="3">Belongs to the peptidase C56 family. HSP31-like subfamily.</text>
</comment>
<keyword evidence="7" id="KW-1185">Reference proteome</keyword>
<gene>
    <name evidence="6" type="ORF">CLV81_3030</name>
</gene>
<dbReference type="PANTHER" id="PTHR48094">
    <property type="entry name" value="PROTEIN/NUCLEIC ACID DEGLYCASE DJ-1-RELATED"/>
    <property type="match status" value="1"/>
</dbReference>
<dbReference type="AlphaFoldDB" id="A0A2T0MAU8"/>
<dbReference type="PANTHER" id="PTHR48094:SF11">
    <property type="entry name" value="GLUTATHIONE-INDEPENDENT GLYOXALASE HSP31-RELATED"/>
    <property type="match status" value="1"/>
</dbReference>
<comment type="caution">
    <text evidence="6">The sequence shown here is derived from an EMBL/GenBank/DDBJ whole genome shotgun (WGS) entry which is preliminary data.</text>
</comment>
<keyword evidence="6" id="KW-0378">Hydrolase</keyword>
<keyword evidence="4" id="KW-0732">Signal</keyword>
<dbReference type="InterPro" id="IPR029062">
    <property type="entry name" value="Class_I_gatase-like"/>
</dbReference>
<evidence type="ECO:0000256" key="2">
    <source>
        <dbReference type="ARBA" id="ARBA00023239"/>
    </source>
</evidence>
<dbReference type="RefSeq" id="WP_106145924.1">
    <property type="nucleotide sequence ID" value="NZ_PVYX01000002.1"/>
</dbReference>
<evidence type="ECO:0000313" key="7">
    <source>
        <dbReference type="Proteomes" id="UP000237640"/>
    </source>
</evidence>
<protein>
    <submittedName>
        <fullName evidence="6">Putative intracellular protease/amidase</fullName>
    </submittedName>
</protein>
<keyword evidence="2" id="KW-0456">Lyase</keyword>
<evidence type="ECO:0000256" key="3">
    <source>
        <dbReference type="ARBA" id="ARBA00038493"/>
    </source>
</evidence>
<organism evidence="6 7">
    <name type="scientific">Flagellimonas meridianipacifica</name>
    <dbReference type="NCBI Taxonomy" id="1080225"/>
    <lineage>
        <taxon>Bacteria</taxon>
        <taxon>Pseudomonadati</taxon>
        <taxon>Bacteroidota</taxon>
        <taxon>Flavobacteriia</taxon>
        <taxon>Flavobacteriales</taxon>
        <taxon>Flavobacteriaceae</taxon>
        <taxon>Flagellimonas</taxon>
    </lineage>
</organism>
<dbReference type="Gene3D" id="3.40.50.880">
    <property type="match status" value="1"/>
</dbReference>
<name>A0A2T0MAU8_9FLAO</name>
<evidence type="ECO:0000259" key="5">
    <source>
        <dbReference type="Pfam" id="PF01965"/>
    </source>
</evidence>
<feature type="domain" description="DJ-1/PfpI" evidence="5">
    <location>
        <begin position="53"/>
        <end position="254"/>
    </location>
</feature>
<evidence type="ECO:0000313" key="6">
    <source>
        <dbReference type="EMBL" id="PRX54628.1"/>
    </source>
</evidence>
<dbReference type="GO" id="GO:0008233">
    <property type="term" value="F:peptidase activity"/>
    <property type="evidence" value="ECO:0007669"/>
    <property type="project" value="UniProtKB-KW"/>
</dbReference>
<feature type="signal peptide" evidence="4">
    <location>
        <begin position="1"/>
        <end position="18"/>
    </location>
</feature>
<keyword evidence="6" id="KW-0645">Protease</keyword>
<dbReference type="EMBL" id="PVYX01000002">
    <property type="protein sequence ID" value="PRX54628.1"/>
    <property type="molecule type" value="Genomic_DNA"/>
</dbReference>
<dbReference type="OrthoDB" id="9792284at2"/>
<keyword evidence="1" id="KW-0346">Stress response</keyword>
<accession>A0A2T0MAU8</accession>
<dbReference type="InterPro" id="IPR002818">
    <property type="entry name" value="DJ-1/PfpI"/>
</dbReference>
<sequence length="260" mass="29040">MKNNVLWVFLCLFSGMFAQTLPEKTASIGQSKGSILFIMSNAKTYGDSDIETGTSFAEIVYAYDVFAKHQYAVDFVTPHGGPIHLGHYYKAKDTLQYRYYHDSNFMARINSTLKPSEIIPSNYDAVYYVGGGAAMYQVPENEAIQKIVMTLYEKQNGIVSAVCHGTAGIVNLKTKDGEYLVNNKRINGFPDAFEKMERPYYKEFPFSIEKKINEHGGHFAYSANGWDGYTIVDDRIITGQDPTASASVARQVIKALGKNP</sequence>
<dbReference type="Proteomes" id="UP000237640">
    <property type="component" value="Unassembled WGS sequence"/>
</dbReference>
<dbReference type="GO" id="GO:0005737">
    <property type="term" value="C:cytoplasm"/>
    <property type="evidence" value="ECO:0007669"/>
    <property type="project" value="TreeGrafter"/>
</dbReference>
<dbReference type="Pfam" id="PF01965">
    <property type="entry name" value="DJ-1_PfpI"/>
    <property type="match status" value="1"/>
</dbReference>
<evidence type="ECO:0000256" key="4">
    <source>
        <dbReference type="SAM" id="SignalP"/>
    </source>
</evidence>
<dbReference type="GO" id="GO:0019243">
    <property type="term" value="P:methylglyoxal catabolic process to D-lactate via S-lactoyl-glutathione"/>
    <property type="evidence" value="ECO:0007669"/>
    <property type="project" value="TreeGrafter"/>
</dbReference>
<evidence type="ECO:0000256" key="1">
    <source>
        <dbReference type="ARBA" id="ARBA00023016"/>
    </source>
</evidence>
<dbReference type="GO" id="GO:0019172">
    <property type="term" value="F:glyoxalase III activity"/>
    <property type="evidence" value="ECO:0007669"/>
    <property type="project" value="TreeGrafter"/>
</dbReference>
<dbReference type="GO" id="GO:0006508">
    <property type="term" value="P:proteolysis"/>
    <property type="evidence" value="ECO:0007669"/>
    <property type="project" value="UniProtKB-KW"/>
</dbReference>
<dbReference type="CDD" id="cd03141">
    <property type="entry name" value="GATase1_Hsp31_like"/>
    <property type="match status" value="1"/>
</dbReference>
<dbReference type="SUPFAM" id="SSF52317">
    <property type="entry name" value="Class I glutamine amidotransferase-like"/>
    <property type="match status" value="1"/>
</dbReference>
<dbReference type="InterPro" id="IPR050325">
    <property type="entry name" value="Prot/Nucl_acid_deglycase"/>
</dbReference>
<reference evidence="6 7" key="1">
    <citation type="submission" date="2018-03" db="EMBL/GenBank/DDBJ databases">
        <title>Genomic Encyclopedia of Archaeal and Bacterial Type Strains, Phase II (KMG-II): from individual species to whole genera.</title>
        <authorList>
            <person name="Goeker M."/>
        </authorList>
    </citation>
    <scope>NUCLEOTIDE SEQUENCE [LARGE SCALE GENOMIC DNA]</scope>
    <source>
        <strain evidence="6 7">DSM 25027</strain>
    </source>
</reference>
<feature type="chain" id="PRO_5015624236" evidence="4">
    <location>
        <begin position="19"/>
        <end position="260"/>
    </location>
</feature>